<dbReference type="AlphaFoldDB" id="A0AAD7IL47"/>
<comment type="caution">
    <text evidence="3">The sequence shown here is derived from an EMBL/GenBank/DDBJ whole genome shotgun (WGS) entry which is preliminary data.</text>
</comment>
<evidence type="ECO:0000313" key="4">
    <source>
        <dbReference type="Proteomes" id="UP001215598"/>
    </source>
</evidence>
<sequence length="515" mass="57279">MESNESASLVPTPSKILELRDVLRSNTFPPATMAAGFRSVIDASLPELARYDTEIERLERTLSKLKSDRALLKSYLEGCQSVFSPVRRLPSELLVEIFDSCPIGSDRFSPTTPVEEEEDRISQGHLVRLSQVCSWWHNVVMKTPRLWSTITVDASVWFRSSRSSATLLARVASSLNRSANFPLTLRAVVDPDHPSEAPLIILLGQHCRRWKKVFLWMQVDAFGLLAEARGNLPMLEDLTFASATIRDAPSANEFFAIENLESHSLLLDTLSLLPTEASCSLVVHPAILVIPLDFPRATSNISSLRIGFNAKFSTLNIANYAACTEATLGQIFDSIVLPHLRRLHILRDQGPLPRWNTTQFSDFASCSSLSQTLRSLEICAIVDDVKVLECLLLLSSLENLRVWDSHDPGNEHVVITDDLFHQLALSSDQSNLVPRLNFVSLVSLVRFREESLVEFVSSRIVPGRRSGGGPFTVELCYLPSYKFPGGFAARLGALKNAEELVFVVGRNPEDLRALP</sequence>
<evidence type="ECO:0000259" key="2">
    <source>
        <dbReference type="Pfam" id="PF12937"/>
    </source>
</evidence>
<dbReference type="Pfam" id="PF12937">
    <property type="entry name" value="F-box-like"/>
    <property type="match status" value="1"/>
</dbReference>
<organism evidence="3 4">
    <name type="scientific">Mycena metata</name>
    <dbReference type="NCBI Taxonomy" id="1033252"/>
    <lineage>
        <taxon>Eukaryota</taxon>
        <taxon>Fungi</taxon>
        <taxon>Dikarya</taxon>
        <taxon>Basidiomycota</taxon>
        <taxon>Agaricomycotina</taxon>
        <taxon>Agaricomycetes</taxon>
        <taxon>Agaricomycetidae</taxon>
        <taxon>Agaricales</taxon>
        <taxon>Marasmiineae</taxon>
        <taxon>Mycenaceae</taxon>
        <taxon>Mycena</taxon>
    </lineage>
</organism>
<dbReference type="EMBL" id="JARKIB010000086">
    <property type="protein sequence ID" value="KAJ7744668.1"/>
    <property type="molecule type" value="Genomic_DNA"/>
</dbReference>
<name>A0AAD7IL47_9AGAR</name>
<dbReference type="InterPro" id="IPR001810">
    <property type="entry name" value="F-box_dom"/>
</dbReference>
<dbReference type="Gene3D" id="1.20.1280.50">
    <property type="match status" value="1"/>
</dbReference>
<keyword evidence="1" id="KW-0175">Coiled coil</keyword>
<gene>
    <name evidence="3" type="ORF">B0H16DRAFT_1559787</name>
</gene>
<proteinExistence type="predicted"/>
<dbReference type="Proteomes" id="UP001215598">
    <property type="component" value="Unassembled WGS sequence"/>
</dbReference>
<protein>
    <recommendedName>
        <fullName evidence="2">F-box domain-containing protein</fullName>
    </recommendedName>
</protein>
<evidence type="ECO:0000256" key="1">
    <source>
        <dbReference type="SAM" id="Coils"/>
    </source>
</evidence>
<keyword evidence="4" id="KW-1185">Reference proteome</keyword>
<reference evidence="3" key="1">
    <citation type="submission" date="2023-03" db="EMBL/GenBank/DDBJ databases">
        <title>Massive genome expansion in bonnet fungi (Mycena s.s.) driven by repeated elements and novel gene families across ecological guilds.</title>
        <authorList>
            <consortium name="Lawrence Berkeley National Laboratory"/>
            <person name="Harder C.B."/>
            <person name="Miyauchi S."/>
            <person name="Viragh M."/>
            <person name="Kuo A."/>
            <person name="Thoen E."/>
            <person name="Andreopoulos B."/>
            <person name="Lu D."/>
            <person name="Skrede I."/>
            <person name="Drula E."/>
            <person name="Henrissat B."/>
            <person name="Morin E."/>
            <person name="Kohler A."/>
            <person name="Barry K."/>
            <person name="LaButti K."/>
            <person name="Morin E."/>
            <person name="Salamov A."/>
            <person name="Lipzen A."/>
            <person name="Mereny Z."/>
            <person name="Hegedus B."/>
            <person name="Baldrian P."/>
            <person name="Stursova M."/>
            <person name="Weitz H."/>
            <person name="Taylor A."/>
            <person name="Grigoriev I.V."/>
            <person name="Nagy L.G."/>
            <person name="Martin F."/>
            <person name="Kauserud H."/>
        </authorList>
    </citation>
    <scope>NUCLEOTIDE SEQUENCE</scope>
    <source>
        <strain evidence="3">CBHHK182m</strain>
    </source>
</reference>
<accession>A0AAD7IL47</accession>
<evidence type="ECO:0000313" key="3">
    <source>
        <dbReference type="EMBL" id="KAJ7744668.1"/>
    </source>
</evidence>
<feature type="domain" description="F-box" evidence="2">
    <location>
        <begin position="87"/>
        <end position="151"/>
    </location>
</feature>
<feature type="coiled-coil region" evidence="1">
    <location>
        <begin position="48"/>
        <end position="75"/>
    </location>
</feature>